<dbReference type="KEGG" id="pchi:PC41400_02805"/>
<gene>
    <name evidence="14" type="primary">ftsX</name>
    <name evidence="14" type="ORF">M5X16_09590</name>
    <name evidence="15" type="ORF">PC41400_02805</name>
</gene>
<evidence type="ECO:0000259" key="13">
    <source>
        <dbReference type="Pfam" id="PF18075"/>
    </source>
</evidence>
<comment type="subcellular location">
    <subcellularLocation>
        <location evidence="1">Cell membrane</location>
        <topology evidence="1">Multi-pass membrane protein</topology>
    </subcellularLocation>
</comment>
<organism evidence="15 16">
    <name type="scientific">Paenibacillus chitinolyticus</name>
    <dbReference type="NCBI Taxonomy" id="79263"/>
    <lineage>
        <taxon>Bacteria</taxon>
        <taxon>Bacillati</taxon>
        <taxon>Bacillota</taxon>
        <taxon>Bacilli</taxon>
        <taxon>Bacillales</taxon>
        <taxon>Paenibacillaceae</taxon>
        <taxon>Paenibacillus</taxon>
    </lineage>
</organism>
<dbReference type="Pfam" id="PF18075">
    <property type="entry name" value="FtsX_ECD"/>
    <property type="match status" value="1"/>
</dbReference>
<evidence type="ECO:0000256" key="2">
    <source>
        <dbReference type="ARBA" id="ARBA00007379"/>
    </source>
</evidence>
<dbReference type="PANTHER" id="PTHR47755">
    <property type="entry name" value="CELL DIVISION PROTEIN FTSX"/>
    <property type="match status" value="1"/>
</dbReference>
<dbReference type="PIRSF" id="PIRSF003097">
    <property type="entry name" value="FtsX"/>
    <property type="match status" value="1"/>
</dbReference>
<dbReference type="AlphaFoldDB" id="A0A410WQS3"/>
<feature type="transmembrane region" description="Helical" evidence="11">
    <location>
        <begin position="180"/>
        <end position="205"/>
    </location>
</feature>
<evidence type="ECO:0000313" key="16">
    <source>
        <dbReference type="Proteomes" id="UP000288943"/>
    </source>
</evidence>
<dbReference type="GO" id="GO:0051301">
    <property type="term" value="P:cell division"/>
    <property type="evidence" value="ECO:0007669"/>
    <property type="project" value="UniProtKB-KW"/>
</dbReference>
<accession>A0A410WQS3</accession>
<evidence type="ECO:0000256" key="7">
    <source>
        <dbReference type="ARBA" id="ARBA00022989"/>
    </source>
</evidence>
<evidence type="ECO:0000313" key="15">
    <source>
        <dbReference type="EMBL" id="QAV16682.1"/>
    </source>
</evidence>
<dbReference type="GeneID" id="95373744"/>
<dbReference type="Pfam" id="PF02687">
    <property type="entry name" value="FtsX"/>
    <property type="match status" value="1"/>
</dbReference>
<evidence type="ECO:0000256" key="6">
    <source>
        <dbReference type="ARBA" id="ARBA00022692"/>
    </source>
</evidence>
<keyword evidence="9 10" id="KW-0131">Cell cycle</keyword>
<dbReference type="PANTHER" id="PTHR47755:SF1">
    <property type="entry name" value="CELL DIVISION PROTEIN FTSX"/>
    <property type="match status" value="1"/>
</dbReference>
<keyword evidence="6 11" id="KW-0812">Transmembrane</keyword>
<feature type="domain" description="FtsX extracellular" evidence="13">
    <location>
        <begin position="59"/>
        <end position="149"/>
    </location>
</feature>
<dbReference type="EMBL" id="JAMDMJ010000010">
    <property type="protein sequence ID" value="MCY9596026.1"/>
    <property type="molecule type" value="Genomic_DNA"/>
</dbReference>
<keyword evidence="17" id="KW-1185">Reference proteome</keyword>
<reference evidence="15 16" key="1">
    <citation type="submission" date="2018-01" db="EMBL/GenBank/DDBJ databases">
        <title>The whole genome sequencing and assembly of Paenibacillus chitinolyticus KCCM 41400 strain.</title>
        <authorList>
            <person name="Kim J.-Y."/>
            <person name="Park M.-K."/>
            <person name="Lee Y.-J."/>
            <person name="Yi H."/>
            <person name="Bahn Y.-S."/>
            <person name="Kim J.F."/>
            <person name="Lee D.-W."/>
        </authorList>
    </citation>
    <scope>NUCLEOTIDE SEQUENCE [LARGE SCALE GENOMIC DNA]</scope>
    <source>
        <strain evidence="15 16">KCCM 41400</strain>
    </source>
</reference>
<dbReference type="InterPro" id="IPR003838">
    <property type="entry name" value="ABC3_permease_C"/>
</dbReference>
<dbReference type="Proteomes" id="UP000288943">
    <property type="component" value="Chromosome"/>
</dbReference>
<evidence type="ECO:0000256" key="8">
    <source>
        <dbReference type="ARBA" id="ARBA00023136"/>
    </source>
</evidence>
<proteinExistence type="inferred from homology"/>
<feature type="domain" description="ABC3 transporter permease C-terminal" evidence="12">
    <location>
        <begin position="183"/>
        <end position="304"/>
    </location>
</feature>
<dbReference type="InterPro" id="IPR004513">
    <property type="entry name" value="FtsX"/>
</dbReference>
<sequence>MKSRTMARHLREGFRNIIRNGWMTFASISSITISLFILGLFLLLSLNVNYVADQIEKQVEIRVYMDLNITEDQTNQLKQELNALPEVQKVTFVSKEQGLEDLRNRLGEEGKGFLEGFEGDENPLPPAFKVEVKDPRQVAGVADTINKLNEGKEPKPIGSVKYGQGTVENMFKITEIVRNVGLVLVALLAFTSIFLIANTIKLTIVARRREISIMKLVGATNAFIRWPFFIEGALLGIGGSAIPVAVLLYGYNKLVESSKSELSMVFIKLKPFAEVSYVIAGLLLCLGFLIGIWGSIISVRKFLKV</sequence>
<evidence type="ECO:0000256" key="9">
    <source>
        <dbReference type="ARBA" id="ARBA00023306"/>
    </source>
</evidence>
<dbReference type="InterPro" id="IPR058204">
    <property type="entry name" value="FtsX_firmicutes-type"/>
</dbReference>
<comment type="similarity">
    <text evidence="2 10">Belongs to the ABC-4 integral membrane protein family. FtsX subfamily.</text>
</comment>
<dbReference type="NCBIfam" id="NF038347">
    <property type="entry name" value="FtsX_Gpos"/>
    <property type="match status" value="1"/>
</dbReference>
<dbReference type="GO" id="GO:0005886">
    <property type="term" value="C:plasma membrane"/>
    <property type="evidence" value="ECO:0007669"/>
    <property type="project" value="UniProtKB-SubCell"/>
</dbReference>
<keyword evidence="8 10" id="KW-0472">Membrane</keyword>
<evidence type="ECO:0000256" key="1">
    <source>
        <dbReference type="ARBA" id="ARBA00004651"/>
    </source>
</evidence>
<evidence type="ECO:0000256" key="4">
    <source>
        <dbReference type="ARBA" id="ARBA00022475"/>
    </source>
</evidence>
<dbReference type="OrthoDB" id="9812531at2"/>
<keyword evidence="5 10" id="KW-0132">Cell division</keyword>
<dbReference type="Gene3D" id="3.30.70.3040">
    <property type="match status" value="1"/>
</dbReference>
<dbReference type="EMBL" id="CP026520">
    <property type="protein sequence ID" value="QAV16682.1"/>
    <property type="molecule type" value="Genomic_DNA"/>
</dbReference>
<evidence type="ECO:0000256" key="10">
    <source>
        <dbReference type="PIRNR" id="PIRNR003097"/>
    </source>
</evidence>
<evidence type="ECO:0000313" key="14">
    <source>
        <dbReference type="EMBL" id="MCY9596026.1"/>
    </source>
</evidence>
<keyword evidence="4 10" id="KW-1003">Cell membrane</keyword>
<evidence type="ECO:0000256" key="5">
    <source>
        <dbReference type="ARBA" id="ARBA00022618"/>
    </source>
</evidence>
<evidence type="ECO:0000259" key="12">
    <source>
        <dbReference type="Pfam" id="PF02687"/>
    </source>
</evidence>
<protein>
    <recommendedName>
        <fullName evidence="3 10">Cell division protein FtsX</fullName>
    </recommendedName>
</protein>
<evidence type="ECO:0000256" key="11">
    <source>
        <dbReference type="SAM" id="Phobius"/>
    </source>
</evidence>
<feature type="transmembrane region" description="Helical" evidence="11">
    <location>
        <begin position="275"/>
        <end position="299"/>
    </location>
</feature>
<comment type="function">
    <text evidence="10">Part of the ABC transporter FtsEX involved in asymmetric cellular division facilitating the initiation of sporulation.</text>
</comment>
<dbReference type="Proteomes" id="UP001527202">
    <property type="component" value="Unassembled WGS sequence"/>
</dbReference>
<evidence type="ECO:0000256" key="3">
    <source>
        <dbReference type="ARBA" id="ARBA00021907"/>
    </source>
</evidence>
<feature type="transmembrane region" description="Helical" evidence="11">
    <location>
        <begin position="226"/>
        <end position="251"/>
    </location>
</feature>
<reference evidence="14 17" key="2">
    <citation type="submission" date="2022-05" db="EMBL/GenBank/DDBJ databases">
        <title>Genome Sequencing of Bee-Associated Microbes.</title>
        <authorList>
            <person name="Dunlap C."/>
        </authorList>
    </citation>
    <scope>NUCLEOTIDE SEQUENCE [LARGE SCALE GENOMIC DNA]</scope>
    <source>
        <strain evidence="14 17">NRRL B-23120</strain>
    </source>
</reference>
<keyword evidence="7 11" id="KW-1133">Transmembrane helix</keyword>
<name>A0A410WQS3_9BACL</name>
<dbReference type="InterPro" id="IPR040690">
    <property type="entry name" value="FtsX_ECD"/>
</dbReference>
<evidence type="ECO:0000313" key="17">
    <source>
        <dbReference type="Proteomes" id="UP001527202"/>
    </source>
</evidence>
<dbReference type="RefSeq" id="WP_042233746.1">
    <property type="nucleotide sequence ID" value="NZ_CP026520.1"/>
</dbReference>
<feature type="transmembrane region" description="Helical" evidence="11">
    <location>
        <begin position="21"/>
        <end position="44"/>
    </location>
</feature>